<evidence type="ECO:0000313" key="2">
    <source>
        <dbReference type="Proteomes" id="UP000585614"/>
    </source>
</evidence>
<name>A0A7J7U114_RHIFE</name>
<reference evidence="1 2" key="1">
    <citation type="journal article" date="2020" name="Nature">
        <title>Six reference-quality genomes reveal evolution of bat adaptations.</title>
        <authorList>
            <person name="Jebb D."/>
            <person name="Huang Z."/>
            <person name="Pippel M."/>
            <person name="Hughes G.M."/>
            <person name="Lavrichenko K."/>
            <person name="Devanna P."/>
            <person name="Winkler S."/>
            <person name="Jermiin L.S."/>
            <person name="Skirmuntt E.C."/>
            <person name="Katzourakis A."/>
            <person name="Burkitt-Gray L."/>
            <person name="Ray D.A."/>
            <person name="Sullivan K.A.M."/>
            <person name="Roscito J.G."/>
            <person name="Kirilenko B.M."/>
            <person name="Davalos L.M."/>
            <person name="Corthals A.P."/>
            <person name="Power M.L."/>
            <person name="Jones G."/>
            <person name="Ransome R.D."/>
            <person name="Dechmann D.K.N."/>
            <person name="Locatelli A.G."/>
            <person name="Puechmaille S.J."/>
            <person name="Fedrigo O."/>
            <person name="Jarvis E.D."/>
            <person name="Hiller M."/>
            <person name="Vernes S.C."/>
            <person name="Myers E.W."/>
            <person name="Teeling E.C."/>
        </authorList>
    </citation>
    <scope>NUCLEOTIDE SEQUENCE [LARGE SCALE GENOMIC DNA]</scope>
    <source>
        <strain evidence="1">MRhiFer1</strain>
        <tissue evidence="1">Lung</tissue>
    </source>
</reference>
<dbReference type="EMBL" id="JACAGC010000017">
    <property type="protein sequence ID" value="KAF6306563.1"/>
    <property type="molecule type" value="Genomic_DNA"/>
</dbReference>
<organism evidence="1 2">
    <name type="scientific">Rhinolophus ferrumequinum</name>
    <name type="common">Greater horseshoe bat</name>
    <dbReference type="NCBI Taxonomy" id="59479"/>
    <lineage>
        <taxon>Eukaryota</taxon>
        <taxon>Metazoa</taxon>
        <taxon>Chordata</taxon>
        <taxon>Craniata</taxon>
        <taxon>Vertebrata</taxon>
        <taxon>Euteleostomi</taxon>
        <taxon>Mammalia</taxon>
        <taxon>Eutheria</taxon>
        <taxon>Laurasiatheria</taxon>
        <taxon>Chiroptera</taxon>
        <taxon>Yinpterochiroptera</taxon>
        <taxon>Rhinolophoidea</taxon>
        <taxon>Rhinolophidae</taxon>
        <taxon>Rhinolophinae</taxon>
        <taxon>Rhinolophus</taxon>
    </lineage>
</organism>
<evidence type="ECO:0000313" key="1">
    <source>
        <dbReference type="EMBL" id="KAF6306563.1"/>
    </source>
</evidence>
<sequence length="142" mass="15775">MCNLGLYLYGSSALGTGERDKSSSRIQCNTMVMRPADGYRDLSRNFDKDTKNFHDNESWDPSFKECFGYTWGEKGAVSYIIYKLQQYNACVKHNTVNRRTRGGSDQPPAARLAIGFEGVAIRPAETAALLPALGCRRGPLTL</sequence>
<comment type="caution">
    <text evidence="1">The sequence shown here is derived from an EMBL/GenBank/DDBJ whole genome shotgun (WGS) entry which is preliminary data.</text>
</comment>
<protein>
    <submittedName>
        <fullName evidence="1">Uncharacterized protein</fullName>
    </submittedName>
</protein>
<dbReference type="Proteomes" id="UP000585614">
    <property type="component" value="Unassembled WGS sequence"/>
</dbReference>
<proteinExistence type="predicted"/>
<accession>A0A7J7U114</accession>
<dbReference type="AlphaFoldDB" id="A0A7J7U114"/>
<gene>
    <name evidence="1" type="ORF">mRhiFer1_008662</name>
</gene>